<proteinExistence type="predicted"/>
<organism evidence="1 2">
    <name type="scientific">Thelephora ganbajun</name>
    <name type="common">Ganba fungus</name>
    <dbReference type="NCBI Taxonomy" id="370292"/>
    <lineage>
        <taxon>Eukaryota</taxon>
        <taxon>Fungi</taxon>
        <taxon>Dikarya</taxon>
        <taxon>Basidiomycota</taxon>
        <taxon>Agaricomycotina</taxon>
        <taxon>Agaricomycetes</taxon>
        <taxon>Thelephorales</taxon>
        <taxon>Thelephoraceae</taxon>
        <taxon>Thelephora</taxon>
    </lineage>
</organism>
<name>A0ACB6ZBC6_THEGA</name>
<gene>
    <name evidence="1" type="ORF">BDM02DRAFT_3130049</name>
</gene>
<keyword evidence="2" id="KW-1185">Reference proteome</keyword>
<protein>
    <submittedName>
        <fullName evidence="1">Uncharacterized protein</fullName>
    </submittedName>
</protein>
<reference evidence="1" key="1">
    <citation type="submission" date="2019-10" db="EMBL/GenBank/DDBJ databases">
        <authorList>
            <consortium name="DOE Joint Genome Institute"/>
            <person name="Kuo A."/>
            <person name="Miyauchi S."/>
            <person name="Kiss E."/>
            <person name="Drula E."/>
            <person name="Kohler A."/>
            <person name="Sanchez-Garcia M."/>
            <person name="Andreopoulos B."/>
            <person name="Barry K.W."/>
            <person name="Bonito G."/>
            <person name="Buee M."/>
            <person name="Carver A."/>
            <person name="Chen C."/>
            <person name="Cichocki N."/>
            <person name="Clum A."/>
            <person name="Culley D."/>
            <person name="Crous P.W."/>
            <person name="Fauchery L."/>
            <person name="Girlanda M."/>
            <person name="Hayes R."/>
            <person name="Keri Z."/>
            <person name="Labutti K."/>
            <person name="Lipzen A."/>
            <person name="Lombard V."/>
            <person name="Magnuson J."/>
            <person name="Maillard F."/>
            <person name="Morin E."/>
            <person name="Murat C."/>
            <person name="Nolan M."/>
            <person name="Ohm R."/>
            <person name="Pangilinan J."/>
            <person name="Pereira M."/>
            <person name="Perotto S."/>
            <person name="Peter M."/>
            <person name="Riley R."/>
            <person name="Sitrit Y."/>
            <person name="Stielow B."/>
            <person name="Szollosi G."/>
            <person name="Zifcakova L."/>
            <person name="Stursova M."/>
            <person name="Spatafora J.W."/>
            <person name="Tedersoo L."/>
            <person name="Vaario L.-M."/>
            <person name="Yamada A."/>
            <person name="Yan M."/>
            <person name="Wang P."/>
            <person name="Xu J."/>
            <person name="Bruns T."/>
            <person name="Baldrian P."/>
            <person name="Vilgalys R."/>
            <person name="Henrissat B."/>
            <person name="Grigoriev I.V."/>
            <person name="Hibbett D."/>
            <person name="Nagy L.G."/>
            <person name="Martin F.M."/>
        </authorList>
    </citation>
    <scope>NUCLEOTIDE SEQUENCE</scope>
    <source>
        <strain evidence="1">P2</strain>
    </source>
</reference>
<evidence type="ECO:0000313" key="2">
    <source>
        <dbReference type="Proteomes" id="UP000886501"/>
    </source>
</evidence>
<accession>A0ACB6ZBC6</accession>
<sequence>MSSQKERSILDQRSRKSRNPNPALHQNARNPSRYIPPWYGKKKSAILEIGFPRLVKYTSHAAGDPPTTRTGVRSKPRNGKLVARPSPQPDPDLYTASRTITVSQKIEDRMWMGKIKAHHAFDAQPLTWSYLAFDRQPSDGRERLWHIELARYIENDPRRPTYNLVEQSLNVIKEISHLLPRKPSTFKAGRPENAVPDSAFDTSLALQGLRPRGEYPPNWAFAGWIFTPRGVKRVRVIDYPEWHLYTTAVPPRHISDSGNFSPDNDV</sequence>
<evidence type="ECO:0000313" key="1">
    <source>
        <dbReference type="EMBL" id="KAF9646960.1"/>
    </source>
</evidence>
<reference evidence="1" key="2">
    <citation type="journal article" date="2020" name="Nat. Commun.">
        <title>Large-scale genome sequencing of mycorrhizal fungi provides insights into the early evolution of symbiotic traits.</title>
        <authorList>
            <person name="Miyauchi S."/>
            <person name="Kiss E."/>
            <person name="Kuo A."/>
            <person name="Drula E."/>
            <person name="Kohler A."/>
            <person name="Sanchez-Garcia M."/>
            <person name="Morin E."/>
            <person name="Andreopoulos B."/>
            <person name="Barry K.W."/>
            <person name="Bonito G."/>
            <person name="Buee M."/>
            <person name="Carver A."/>
            <person name="Chen C."/>
            <person name="Cichocki N."/>
            <person name="Clum A."/>
            <person name="Culley D."/>
            <person name="Crous P.W."/>
            <person name="Fauchery L."/>
            <person name="Girlanda M."/>
            <person name="Hayes R.D."/>
            <person name="Keri Z."/>
            <person name="LaButti K."/>
            <person name="Lipzen A."/>
            <person name="Lombard V."/>
            <person name="Magnuson J."/>
            <person name="Maillard F."/>
            <person name="Murat C."/>
            <person name="Nolan M."/>
            <person name="Ohm R.A."/>
            <person name="Pangilinan J."/>
            <person name="Pereira M.F."/>
            <person name="Perotto S."/>
            <person name="Peter M."/>
            <person name="Pfister S."/>
            <person name="Riley R."/>
            <person name="Sitrit Y."/>
            <person name="Stielow J.B."/>
            <person name="Szollosi G."/>
            <person name="Zifcakova L."/>
            <person name="Stursova M."/>
            <person name="Spatafora J.W."/>
            <person name="Tedersoo L."/>
            <person name="Vaario L.M."/>
            <person name="Yamada A."/>
            <person name="Yan M."/>
            <person name="Wang P."/>
            <person name="Xu J."/>
            <person name="Bruns T."/>
            <person name="Baldrian P."/>
            <person name="Vilgalys R."/>
            <person name="Dunand C."/>
            <person name="Henrissat B."/>
            <person name="Grigoriev I.V."/>
            <person name="Hibbett D."/>
            <person name="Nagy L.G."/>
            <person name="Martin F.M."/>
        </authorList>
    </citation>
    <scope>NUCLEOTIDE SEQUENCE</scope>
    <source>
        <strain evidence="1">P2</strain>
    </source>
</reference>
<dbReference type="EMBL" id="MU118044">
    <property type="protein sequence ID" value="KAF9646960.1"/>
    <property type="molecule type" value="Genomic_DNA"/>
</dbReference>
<dbReference type="Proteomes" id="UP000886501">
    <property type="component" value="Unassembled WGS sequence"/>
</dbReference>
<comment type="caution">
    <text evidence="1">The sequence shown here is derived from an EMBL/GenBank/DDBJ whole genome shotgun (WGS) entry which is preliminary data.</text>
</comment>